<evidence type="ECO:0000256" key="1">
    <source>
        <dbReference type="SAM" id="Phobius"/>
    </source>
</evidence>
<dbReference type="OrthoDB" id="8907274at2759"/>
<keyword evidence="1" id="KW-1133">Transmembrane helix</keyword>
<keyword evidence="1" id="KW-0472">Membrane</keyword>
<organism evidence="2">
    <name type="scientific">Lepeophtheirus salmonis</name>
    <name type="common">Salmon louse</name>
    <name type="synonym">Caligus salmonis</name>
    <dbReference type="NCBI Taxonomy" id="72036"/>
    <lineage>
        <taxon>Eukaryota</taxon>
        <taxon>Metazoa</taxon>
        <taxon>Ecdysozoa</taxon>
        <taxon>Arthropoda</taxon>
        <taxon>Crustacea</taxon>
        <taxon>Multicrustacea</taxon>
        <taxon>Hexanauplia</taxon>
        <taxon>Copepoda</taxon>
        <taxon>Siphonostomatoida</taxon>
        <taxon>Caligidae</taxon>
        <taxon>Lepeophtheirus</taxon>
    </lineage>
</organism>
<protein>
    <submittedName>
        <fullName evidence="2">Putative phosphatidate phosphataselike [Acyrthosiphon pisum]</fullName>
    </submittedName>
</protein>
<proteinExistence type="predicted"/>
<reference evidence="2" key="1">
    <citation type="submission" date="2014-05" db="EMBL/GenBank/DDBJ databases">
        <authorList>
            <person name="Chronopoulou M."/>
        </authorList>
    </citation>
    <scope>NUCLEOTIDE SEQUENCE</scope>
    <source>
        <tissue evidence="2">Whole organism</tissue>
    </source>
</reference>
<dbReference type="EMBL" id="HACA01027387">
    <property type="protein sequence ID" value="CDW44748.1"/>
    <property type="molecule type" value="Transcribed_RNA"/>
</dbReference>
<evidence type="ECO:0000313" key="2">
    <source>
        <dbReference type="EMBL" id="CDW44748.1"/>
    </source>
</evidence>
<dbReference type="Gene3D" id="1.20.144.10">
    <property type="entry name" value="Phosphatidic acid phosphatase type 2/haloperoxidase"/>
    <property type="match status" value="1"/>
</dbReference>
<sequence>MIRYYGYSICFAGLSLYLLKNGVHYLSNQGWFWCPTDDKTIDFYRETIGDTVSTRYLLIFTMVPFLLTIIFTRYKKNSKNGEPHFLWTSFDIYSRFLASYWLNILLMVITKLLFPEPRPHFIQTCNPDPLKLTCSSAKSRLVVLVCWIYQAFFHCIF</sequence>
<name>A0A0K2V2I1_LEPSM</name>
<keyword evidence="1" id="KW-0812">Transmembrane</keyword>
<dbReference type="AlphaFoldDB" id="A0A0K2V2I1"/>
<feature type="transmembrane region" description="Helical" evidence="1">
    <location>
        <begin position="55"/>
        <end position="72"/>
    </location>
</feature>
<feature type="transmembrane region" description="Helical" evidence="1">
    <location>
        <begin position="92"/>
        <end position="114"/>
    </location>
</feature>
<accession>A0A0K2V2I1</accession>